<dbReference type="PANTHER" id="PTHR43798">
    <property type="entry name" value="MONOACYLGLYCEROL LIPASE"/>
    <property type="match status" value="1"/>
</dbReference>
<dbReference type="PANTHER" id="PTHR43798:SF33">
    <property type="entry name" value="HYDROLASE, PUTATIVE (AFU_ORTHOLOGUE AFUA_2G14860)-RELATED"/>
    <property type="match status" value="1"/>
</dbReference>
<proteinExistence type="predicted"/>
<evidence type="ECO:0000313" key="3">
    <source>
        <dbReference type="EMBL" id="REF73042.1"/>
    </source>
</evidence>
<dbReference type="AlphaFoldDB" id="A0A3D9XXQ0"/>
<evidence type="ECO:0000313" key="4">
    <source>
        <dbReference type="Proteomes" id="UP000256941"/>
    </source>
</evidence>
<dbReference type="RefSeq" id="WP_116221230.1">
    <property type="nucleotide sequence ID" value="NZ_CP038196.1"/>
</dbReference>
<gene>
    <name evidence="3" type="ORF">BDD41_1554</name>
</gene>
<dbReference type="InterPro" id="IPR050266">
    <property type="entry name" value="AB_hydrolase_sf"/>
</dbReference>
<name>A0A3D9XXQ0_PARVE</name>
<dbReference type="InterPro" id="IPR000073">
    <property type="entry name" value="AB_hydrolase_1"/>
</dbReference>
<protein>
    <submittedName>
        <fullName evidence="3">Pimeloyl-ACP methyl ester carboxylesterase</fullName>
    </submittedName>
</protein>
<dbReference type="Gene3D" id="3.40.50.1820">
    <property type="entry name" value="alpha/beta hydrolase"/>
    <property type="match status" value="1"/>
</dbReference>
<dbReference type="SUPFAM" id="SSF53474">
    <property type="entry name" value="alpha/beta-Hydrolases"/>
    <property type="match status" value="1"/>
</dbReference>
<dbReference type="Proteomes" id="UP000256941">
    <property type="component" value="Unassembled WGS sequence"/>
</dbReference>
<dbReference type="PRINTS" id="PR00111">
    <property type="entry name" value="ABHYDROLASE"/>
</dbReference>
<organism evidence="3 4">
    <name type="scientific">Paracoccus versutus</name>
    <name type="common">Thiobacillus versutus</name>
    <dbReference type="NCBI Taxonomy" id="34007"/>
    <lineage>
        <taxon>Bacteria</taxon>
        <taxon>Pseudomonadati</taxon>
        <taxon>Pseudomonadota</taxon>
        <taxon>Alphaproteobacteria</taxon>
        <taxon>Rhodobacterales</taxon>
        <taxon>Paracoccaceae</taxon>
        <taxon>Paracoccus</taxon>
    </lineage>
</organism>
<evidence type="ECO:0000259" key="2">
    <source>
        <dbReference type="Pfam" id="PF12697"/>
    </source>
</evidence>
<reference evidence="3 4" key="1">
    <citation type="submission" date="2018-08" db="EMBL/GenBank/DDBJ databases">
        <title>Genomic Encyclopedia of Archaeal and Bacterial Type Strains, Phase II (KMG-II): from individual species to whole genera.</title>
        <authorList>
            <person name="Goeker M."/>
        </authorList>
    </citation>
    <scope>NUCLEOTIDE SEQUENCE [LARGE SCALE GENOMIC DNA]</scope>
    <source>
        <strain evidence="3 4">DSM 17099</strain>
    </source>
</reference>
<evidence type="ECO:0000256" key="1">
    <source>
        <dbReference type="SAM" id="MobiDB-lite"/>
    </source>
</evidence>
<feature type="region of interest" description="Disordered" evidence="1">
    <location>
        <begin position="302"/>
        <end position="321"/>
    </location>
</feature>
<dbReference type="GO" id="GO:0016020">
    <property type="term" value="C:membrane"/>
    <property type="evidence" value="ECO:0007669"/>
    <property type="project" value="TreeGrafter"/>
</dbReference>
<comment type="caution">
    <text evidence="3">The sequence shown here is derived from an EMBL/GenBank/DDBJ whole genome shotgun (WGS) entry which is preliminary data.</text>
</comment>
<dbReference type="Pfam" id="PF12697">
    <property type="entry name" value="Abhydrolase_6"/>
    <property type="match status" value="1"/>
</dbReference>
<sequence length="321" mass="34181">MIPDLPLCQPPGETIVVPAPEQSLAEEALGFVLEPFQPLREQFSAITGLGLEPDEAWPEEQGRTVRQMRLARKDGQAYLGYLAAGQPGGRRVIFLHGSPGTAEEWDRFLLDVPAGQYHMAVDRPGFGASGEEPETALAGQAAAVAPLLTAGTRPAVLVGYSYGGPVALRLAADYPYRVAGVLLIGAAADPQLEETHPLQQLAALDFFARLLPAELANANAELMNLQPGLQDLAADLGRITAPVTIVQGLADTLVPPENVPFLQAHLPESPGPRVILVEEADHFLPWTHPELLRAALDCVIGDEEAPPQPPEPSPSSLLEAK</sequence>
<dbReference type="InterPro" id="IPR029058">
    <property type="entry name" value="AB_hydrolase_fold"/>
</dbReference>
<feature type="domain" description="AB hydrolase-1" evidence="2">
    <location>
        <begin position="92"/>
        <end position="294"/>
    </location>
</feature>
<dbReference type="EMBL" id="QTUJ01000001">
    <property type="protein sequence ID" value="REF73042.1"/>
    <property type="molecule type" value="Genomic_DNA"/>
</dbReference>
<accession>A0A3D9XXQ0</accession>